<dbReference type="InterPro" id="IPR035903">
    <property type="entry name" value="HesB-like_dom_sf"/>
</dbReference>
<reference evidence="3" key="1">
    <citation type="journal article" date="2019" name="Int. J. Syst. Evol. Microbiol.">
        <title>The Global Catalogue of Microorganisms (GCM) 10K type strain sequencing project: providing services to taxonomists for standard genome sequencing and annotation.</title>
        <authorList>
            <consortium name="The Broad Institute Genomics Platform"/>
            <consortium name="The Broad Institute Genome Sequencing Center for Infectious Disease"/>
            <person name="Wu L."/>
            <person name="Ma J."/>
        </authorList>
    </citation>
    <scope>NUCLEOTIDE SEQUENCE [LARGE SCALE GENOMIC DNA]</scope>
    <source>
        <strain evidence="3">CCUG 53270</strain>
    </source>
</reference>
<keyword evidence="3" id="KW-1185">Reference proteome</keyword>
<gene>
    <name evidence="2" type="ORF">ACFQ4B_31125</name>
</gene>
<dbReference type="InterPro" id="IPR000361">
    <property type="entry name" value="ATAP_core_dom"/>
</dbReference>
<sequence length="108" mass="12422">MHITFTEQAIEQLQKHQINGQEKLKLVYDSEGCGCAVSGVPTLWIVDKADDRDLTAEGTPYEVLYEKKHEVYFEERMTLGYSDNGGYILKSSGQIYNAYMRLIDKRTH</sequence>
<name>A0ABW3UYC9_9BACL</name>
<evidence type="ECO:0000259" key="1">
    <source>
        <dbReference type="Pfam" id="PF01521"/>
    </source>
</evidence>
<evidence type="ECO:0000313" key="3">
    <source>
        <dbReference type="Proteomes" id="UP001597180"/>
    </source>
</evidence>
<dbReference type="RefSeq" id="WP_345591001.1">
    <property type="nucleotide sequence ID" value="NZ_BAABJG010000026.1"/>
</dbReference>
<feature type="domain" description="Core" evidence="1">
    <location>
        <begin position="1"/>
        <end position="103"/>
    </location>
</feature>
<dbReference type="Gene3D" id="2.60.300.12">
    <property type="entry name" value="HesB-like domain"/>
    <property type="match status" value="1"/>
</dbReference>
<accession>A0ABW3UYC9</accession>
<protein>
    <submittedName>
        <fullName evidence="2">Iron-sulfur cluster biosynthesis family protein</fullName>
    </submittedName>
</protein>
<dbReference type="Proteomes" id="UP001597180">
    <property type="component" value="Unassembled WGS sequence"/>
</dbReference>
<comment type="caution">
    <text evidence="2">The sequence shown here is derived from an EMBL/GenBank/DDBJ whole genome shotgun (WGS) entry which is preliminary data.</text>
</comment>
<dbReference type="EMBL" id="JBHTLU010000046">
    <property type="protein sequence ID" value="MFD1224569.1"/>
    <property type="molecule type" value="Genomic_DNA"/>
</dbReference>
<organism evidence="2 3">
    <name type="scientific">Paenibacillus vulneris</name>
    <dbReference type="NCBI Taxonomy" id="1133364"/>
    <lineage>
        <taxon>Bacteria</taxon>
        <taxon>Bacillati</taxon>
        <taxon>Bacillota</taxon>
        <taxon>Bacilli</taxon>
        <taxon>Bacillales</taxon>
        <taxon>Paenibacillaceae</taxon>
        <taxon>Paenibacillus</taxon>
    </lineage>
</organism>
<proteinExistence type="predicted"/>
<evidence type="ECO:0000313" key="2">
    <source>
        <dbReference type="EMBL" id="MFD1224569.1"/>
    </source>
</evidence>
<dbReference type="Pfam" id="PF01521">
    <property type="entry name" value="Fe-S_biosyn"/>
    <property type="match status" value="1"/>
</dbReference>
<dbReference type="SUPFAM" id="SSF89360">
    <property type="entry name" value="HesB-like domain"/>
    <property type="match status" value="1"/>
</dbReference>